<feature type="transmembrane region" description="Helical" evidence="6">
    <location>
        <begin position="388"/>
        <end position="407"/>
    </location>
</feature>
<sequence>MRKVNIPILTLLISITIGIVLYDYIKIQAITVWICSILLSLTGVLLNTFSRKKIIGSALFMCCTSALFITIGYLSRTYTDDTRSQTHYTHTNTEGSHTLLVKINRELKPTLYQHKYLVDLKAIDSTITTGKLLLNIYKDSATILPKTGEWWYARTALLPVPHPKNPYQFDYGAYLNKQEIYRQVSAKPQEMLRANKETYDVSVWASRFRESVKNSLHLQSFTPRQLAVIEALVLGQRQGIDKEMSSQYAAAGMMHILAVSGLHVGVILLILRFLFGFIKWRQLQWVKSLLIISLIWSFAIITGLSPSVLRAATMFSFLEVGELLGGKRKSQDAVLASAIFLLLLDPLLIYQVGFQLSYLAVIAILWVQPWLASFWSPEVFILRKLRDVVSVTIAAQLGVMPLSLFYFHQFPGLFIISNVLIIPFLGLILGGGLLVCFLSVTDLLPEFIAQTYGGTIDVMNNYIAWVAGQEDFVARHISVSATLMILVYMFMITTHLLCMKYSKRRLIVASLATIILTGFIVLENNQPASQHLAILNRNASTTLTQLQEKQLTVFNNDTLYLTYTDSRVKAYQDALKIDTVVQKSHGNYFRFKRKEILIVDSLDIYNLEEANPDYVILTHSPKINMNRLIERYPNCTIVADGSNYHSYVSRWKATCTKQKIPFHSTYEKGAFIID</sequence>
<feature type="transmembrane region" description="Helical" evidence="6">
    <location>
        <begin position="477"/>
        <end position="498"/>
    </location>
</feature>
<reference evidence="10" key="1">
    <citation type="journal article" date="2019" name="Int. J. Syst. Evol. Microbiol.">
        <title>The Global Catalogue of Microorganisms (GCM) 10K type strain sequencing project: providing services to taxonomists for standard genome sequencing and annotation.</title>
        <authorList>
            <consortium name="The Broad Institute Genomics Platform"/>
            <consortium name="The Broad Institute Genome Sequencing Center for Infectious Disease"/>
            <person name="Wu L."/>
            <person name="Ma J."/>
        </authorList>
    </citation>
    <scope>NUCLEOTIDE SEQUENCE [LARGE SCALE GENOMIC DNA]</scope>
    <source>
        <strain evidence="10">CGMCC 4.7427</strain>
    </source>
</reference>
<evidence type="ECO:0000256" key="1">
    <source>
        <dbReference type="ARBA" id="ARBA00004651"/>
    </source>
</evidence>
<feature type="transmembrane region" description="Helical" evidence="6">
    <location>
        <begin position="333"/>
        <end position="350"/>
    </location>
</feature>
<evidence type="ECO:0000259" key="8">
    <source>
        <dbReference type="Pfam" id="PF13567"/>
    </source>
</evidence>
<feature type="transmembrane region" description="Helical" evidence="6">
    <location>
        <begin position="256"/>
        <end position="278"/>
    </location>
</feature>
<evidence type="ECO:0000259" key="7">
    <source>
        <dbReference type="Pfam" id="PF03772"/>
    </source>
</evidence>
<dbReference type="InterPro" id="IPR052159">
    <property type="entry name" value="Competence_DNA_uptake"/>
</dbReference>
<evidence type="ECO:0000256" key="3">
    <source>
        <dbReference type="ARBA" id="ARBA00022692"/>
    </source>
</evidence>
<keyword evidence="5 6" id="KW-0472">Membrane</keyword>
<keyword evidence="3 6" id="KW-0812">Transmembrane</keyword>
<feature type="transmembrane region" description="Helical" evidence="6">
    <location>
        <begin position="6"/>
        <end position="25"/>
    </location>
</feature>
<feature type="domain" description="DUF4131" evidence="8">
    <location>
        <begin position="32"/>
        <end position="190"/>
    </location>
</feature>
<dbReference type="RefSeq" id="WP_380034705.1">
    <property type="nucleotide sequence ID" value="NZ_JBHSHB010000023.1"/>
</dbReference>
<feature type="transmembrane region" description="Helical" evidence="6">
    <location>
        <begin position="30"/>
        <end position="48"/>
    </location>
</feature>
<evidence type="ECO:0000313" key="10">
    <source>
        <dbReference type="Proteomes" id="UP001595878"/>
    </source>
</evidence>
<organism evidence="9 10">
    <name type="scientific">Dokdonia genika</name>
    <dbReference type="NCBI Taxonomy" id="308113"/>
    <lineage>
        <taxon>Bacteria</taxon>
        <taxon>Pseudomonadati</taxon>
        <taxon>Bacteroidota</taxon>
        <taxon>Flavobacteriia</taxon>
        <taxon>Flavobacteriales</taxon>
        <taxon>Flavobacteriaceae</taxon>
        <taxon>Dokdonia</taxon>
    </lineage>
</organism>
<keyword evidence="2" id="KW-1003">Cell membrane</keyword>
<comment type="subcellular location">
    <subcellularLocation>
        <location evidence="1">Cell membrane</location>
        <topology evidence="1">Multi-pass membrane protein</topology>
    </subcellularLocation>
</comment>
<feature type="transmembrane region" description="Helical" evidence="6">
    <location>
        <begin position="505"/>
        <end position="522"/>
    </location>
</feature>
<comment type="caution">
    <text evidence="9">The sequence shown here is derived from an EMBL/GenBank/DDBJ whole genome shotgun (WGS) entry which is preliminary data.</text>
</comment>
<dbReference type="PANTHER" id="PTHR30619:SF1">
    <property type="entry name" value="RECOMBINATION PROTEIN 2"/>
    <property type="match status" value="1"/>
</dbReference>
<dbReference type="PANTHER" id="PTHR30619">
    <property type="entry name" value="DNA INTERNALIZATION/COMPETENCE PROTEIN COMEC/REC2"/>
    <property type="match status" value="1"/>
</dbReference>
<evidence type="ECO:0000256" key="5">
    <source>
        <dbReference type="ARBA" id="ARBA00023136"/>
    </source>
</evidence>
<gene>
    <name evidence="9" type="ORF">ACFO5T_12090</name>
</gene>
<evidence type="ECO:0000256" key="4">
    <source>
        <dbReference type="ARBA" id="ARBA00022989"/>
    </source>
</evidence>
<keyword evidence="10" id="KW-1185">Reference proteome</keyword>
<proteinExistence type="predicted"/>
<dbReference type="NCBIfam" id="TIGR00360">
    <property type="entry name" value="ComEC_N-term"/>
    <property type="match status" value="1"/>
</dbReference>
<protein>
    <submittedName>
        <fullName evidence="9">ComEC/Rec2 family competence protein</fullName>
    </submittedName>
</protein>
<dbReference type="EMBL" id="JBHSHB010000023">
    <property type="protein sequence ID" value="MFC4691173.1"/>
    <property type="molecule type" value="Genomic_DNA"/>
</dbReference>
<dbReference type="InterPro" id="IPR004477">
    <property type="entry name" value="ComEC_N"/>
</dbReference>
<evidence type="ECO:0000256" key="2">
    <source>
        <dbReference type="ARBA" id="ARBA00022475"/>
    </source>
</evidence>
<evidence type="ECO:0000313" key="9">
    <source>
        <dbReference type="EMBL" id="MFC4691173.1"/>
    </source>
</evidence>
<dbReference type="Proteomes" id="UP001595878">
    <property type="component" value="Unassembled WGS sequence"/>
</dbReference>
<evidence type="ECO:0000256" key="6">
    <source>
        <dbReference type="SAM" id="Phobius"/>
    </source>
</evidence>
<feature type="transmembrane region" description="Helical" evidence="6">
    <location>
        <begin position="54"/>
        <end position="74"/>
    </location>
</feature>
<dbReference type="Pfam" id="PF03772">
    <property type="entry name" value="Competence"/>
    <property type="match status" value="1"/>
</dbReference>
<feature type="transmembrane region" description="Helical" evidence="6">
    <location>
        <begin position="413"/>
        <end position="440"/>
    </location>
</feature>
<accession>A0ABV9LAW0</accession>
<keyword evidence="4 6" id="KW-1133">Transmembrane helix</keyword>
<feature type="domain" description="ComEC/Rec2-related protein" evidence="7">
    <location>
        <begin position="232"/>
        <end position="497"/>
    </location>
</feature>
<dbReference type="Pfam" id="PF13567">
    <property type="entry name" value="DUF4131"/>
    <property type="match status" value="1"/>
</dbReference>
<name>A0ABV9LAW0_9FLAO</name>
<feature type="transmembrane region" description="Helical" evidence="6">
    <location>
        <begin position="356"/>
        <end position="376"/>
    </location>
</feature>
<feature type="transmembrane region" description="Helical" evidence="6">
    <location>
        <begin position="290"/>
        <end position="312"/>
    </location>
</feature>
<dbReference type="InterPro" id="IPR025405">
    <property type="entry name" value="DUF4131"/>
</dbReference>